<feature type="domain" description="HTH myb-type" evidence="7">
    <location>
        <begin position="65"/>
        <end position="119"/>
    </location>
</feature>
<keyword evidence="4" id="KW-0539">Nucleus</keyword>
<dbReference type="InterPro" id="IPR015495">
    <property type="entry name" value="Myb_TF_plants"/>
</dbReference>
<gene>
    <name evidence="8" type="ORF">RchiOBHm_Chr5g0005721</name>
</gene>
<evidence type="ECO:0000313" key="9">
    <source>
        <dbReference type="Proteomes" id="UP000238479"/>
    </source>
</evidence>
<dbReference type="AlphaFoldDB" id="A0A2P6Q3D4"/>
<dbReference type="STRING" id="74649.A0A2P6Q3D4"/>
<dbReference type="SMR" id="A0A2P6Q3D4"/>
<keyword evidence="2" id="KW-0677">Repeat</keyword>
<keyword evidence="3" id="KW-0238">DNA-binding</keyword>
<evidence type="ECO:0000256" key="5">
    <source>
        <dbReference type="SAM" id="MobiDB-lite"/>
    </source>
</evidence>
<dbReference type="InterPro" id="IPR009057">
    <property type="entry name" value="Homeodomain-like_sf"/>
</dbReference>
<dbReference type="PROSITE" id="PS50090">
    <property type="entry name" value="MYB_LIKE"/>
    <property type="match status" value="2"/>
</dbReference>
<accession>A0A2P6Q3D4</accession>
<sequence>MVRSSTQQCEEKRPLKKGPWSPDEDHKLIAYIQRYGIWNWSQMPKPAGLARSGKSCRLRWMNYLRPDIKRGNFSKEEEETIIKLQQNMGNRWSVIAAKLPGRTDNEIKNYWHTHLKRRLNNDKAKSGENTSSETETFLLDKEAPKASQLETSRENFSSSSSGIADEVYHQPQIPEQQSICETFGELQSLWTDSQVTSTAVENSEAMFTDSAGFTLSSAADQVWLQQEPIFQCGSYSDDAHVPMSDYWVNLSVQSDETNGM</sequence>
<dbReference type="EMBL" id="PDCK01000043">
    <property type="protein sequence ID" value="PRQ28692.1"/>
    <property type="molecule type" value="Genomic_DNA"/>
</dbReference>
<dbReference type="Proteomes" id="UP000238479">
    <property type="component" value="Chromosome 5"/>
</dbReference>
<keyword evidence="9" id="KW-1185">Reference proteome</keyword>
<dbReference type="Gramene" id="PRQ28692">
    <property type="protein sequence ID" value="PRQ28692"/>
    <property type="gene ID" value="RchiOBHm_Chr5g0005721"/>
</dbReference>
<dbReference type="InterPro" id="IPR001005">
    <property type="entry name" value="SANT/Myb"/>
</dbReference>
<dbReference type="OMA" id="QRYGIWN"/>
<dbReference type="PANTHER" id="PTHR10641:SF1418">
    <property type="entry name" value="MYB-RELATED TRANSCRIPTION FACTOR"/>
    <property type="match status" value="1"/>
</dbReference>
<comment type="caution">
    <text evidence="8">The sequence shown here is derived from an EMBL/GenBank/DDBJ whole genome shotgun (WGS) entry which is preliminary data.</text>
</comment>
<feature type="domain" description="Myb-like" evidence="6">
    <location>
        <begin position="65"/>
        <end position="115"/>
    </location>
</feature>
<dbReference type="InterPro" id="IPR017930">
    <property type="entry name" value="Myb_dom"/>
</dbReference>
<feature type="region of interest" description="Disordered" evidence="5">
    <location>
        <begin position="1"/>
        <end position="21"/>
    </location>
</feature>
<feature type="domain" description="HTH myb-type" evidence="7">
    <location>
        <begin position="12"/>
        <end position="64"/>
    </location>
</feature>
<evidence type="ECO:0000256" key="3">
    <source>
        <dbReference type="ARBA" id="ARBA00023125"/>
    </source>
</evidence>
<dbReference type="PROSITE" id="PS51294">
    <property type="entry name" value="HTH_MYB"/>
    <property type="match status" value="2"/>
</dbReference>
<dbReference type="OrthoDB" id="2143914at2759"/>
<dbReference type="CDD" id="cd00167">
    <property type="entry name" value="SANT"/>
    <property type="match status" value="2"/>
</dbReference>
<dbReference type="Gene3D" id="1.10.10.60">
    <property type="entry name" value="Homeodomain-like"/>
    <property type="match status" value="2"/>
</dbReference>
<organism evidence="8 9">
    <name type="scientific">Rosa chinensis</name>
    <name type="common">China rose</name>
    <dbReference type="NCBI Taxonomy" id="74649"/>
    <lineage>
        <taxon>Eukaryota</taxon>
        <taxon>Viridiplantae</taxon>
        <taxon>Streptophyta</taxon>
        <taxon>Embryophyta</taxon>
        <taxon>Tracheophyta</taxon>
        <taxon>Spermatophyta</taxon>
        <taxon>Magnoliopsida</taxon>
        <taxon>eudicotyledons</taxon>
        <taxon>Gunneridae</taxon>
        <taxon>Pentapetalae</taxon>
        <taxon>rosids</taxon>
        <taxon>fabids</taxon>
        <taxon>Rosales</taxon>
        <taxon>Rosaceae</taxon>
        <taxon>Rosoideae</taxon>
        <taxon>Rosoideae incertae sedis</taxon>
        <taxon>Rosa</taxon>
    </lineage>
</organism>
<dbReference type="FunFam" id="1.10.10.60:FF:000001">
    <property type="entry name" value="MYB-related transcription factor"/>
    <property type="match status" value="1"/>
</dbReference>
<dbReference type="Pfam" id="PF00249">
    <property type="entry name" value="Myb_DNA-binding"/>
    <property type="match status" value="2"/>
</dbReference>
<dbReference type="GO" id="GO:0003677">
    <property type="term" value="F:DNA binding"/>
    <property type="evidence" value="ECO:0007669"/>
    <property type="project" value="UniProtKB-KW"/>
</dbReference>
<comment type="subcellular location">
    <subcellularLocation>
        <location evidence="1">Nucleus</location>
    </subcellularLocation>
</comment>
<proteinExistence type="predicted"/>
<evidence type="ECO:0000259" key="7">
    <source>
        <dbReference type="PROSITE" id="PS51294"/>
    </source>
</evidence>
<dbReference type="SMART" id="SM00717">
    <property type="entry name" value="SANT"/>
    <property type="match status" value="2"/>
</dbReference>
<dbReference type="GO" id="GO:0005634">
    <property type="term" value="C:nucleus"/>
    <property type="evidence" value="ECO:0007669"/>
    <property type="project" value="UniProtKB-SubCell"/>
</dbReference>
<evidence type="ECO:0000313" key="8">
    <source>
        <dbReference type="EMBL" id="PRQ28692.1"/>
    </source>
</evidence>
<evidence type="ECO:0000256" key="1">
    <source>
        <dbReference type="ARBA" id="ARBA00004123"/>
    </source>
</evidence>
<name>A0A2P6Q3D4_ROSCH</name>
<evidence type="ECO:0000256" key="4">
    <source>
        <dbReference type="ARBA" id="ARBA00023242"/>
    </source>
</evidence>
<feature type="domain" description="Myb-like" evidence="6">
    <location>
        <begin position="12"/>
        <end position="64"/>
    </location>
</feature>
<dbReference type="PANTHER" id="PTHR10641">
    <property type="entry name" value="MYB FAMILY TRANSCRIPTION FACTOR"/>
    <property type="match status" value="1"/>
</dbReference>
<reference evidence="8 9" key="1">
    <citation type="journal article" date="2018" name="Nat. Genet.">
        <title>The Rosa genome provides new insights in the design of modern roses.</title>
        <authorList>
            <person name="Bendahmane M."/>
        </authorList>
    </citation>
    <scope>NUCLEOTIDE SEQUENCE [LARGE SCALE GENOMIC DNA]</scope>
    <source>
        <strain evidence="9">cv. Old Blush</strain>
    </source>
</reference>
<evidence type="ECO:0000256" key="2">
    <source>
        <dbReference type="ARBA" id="ARBA00022737"/>
    </source>
</evidence>
<dbReference type="SUPFAM" id="SSF46689">
    <property type="entry name" value="Homeodomain-like"/>
    <property type="match status" value="1"/>
</dbReference>
<evidence type="ECO:0000259" key="6">
    <source>
        <dbReference type="PROSITE" id="PS50090"/>
    </source>
</evidence>
<protein>
    <submittedName>
        <fullName evidence="8">Putative transcription factor MYB-HB-like family</fullName>
    </submittedName>
</protein>